<sequence length="106" mass="12556">MIQKKLATFRIDADQWDAFQEWAKRSGTNASALLVNYTEQCLDRTPSRFSHFPDRMNKNLDKRLDSLEQRLLFLETSLEARIQFLIQQHIATIHHQSLQEEENNQP</sequence>
<proteinExistence type="predicted"/>
<dbReference type="Proteomes" id="UP000185860">
    <property type="component" value="Unassembled WGS sequence"/>
</dbReference>
<evidence type="ECO:0000313" key="1">
    <source>
        <dbReference type="EMBL" id="OKH29786.1"/>
    </source>
</evidence>
<dbReference type="EMBL" id="MRCE01000081">
    <property type="protein sequence ID" value="OKH29786.1"/>
    <property type="molecule type" value="Genomic_DNA"/>
</dbReference>
<evidence type="ECO:0000313" key="2">
    <source>
        <dbReference type="Proteomes" id="UP000185860"/>
    </source>
</evidence>
<dbReference type="RefSeq" id="WP_073597532.1">
    <property type="nucleotide sequence ID" value="NZ_MRCE01000081.1"/>
</dbReference>
<dbReference type="OrthoDB" id="488144at2"/>
<name>A0A1U7I1D6_9CYAN</name>
<comment type="caution">
    <text evidence="1">The sequence shown here is derived from an EMBL/GenBank/DDBJ whole genome shotgun (WGS) entry which is preliminary data.</text>
</comment>
<organism evidence="1 2">
    <name type="scientific">[Phormidium ambiguum] IAM M-71</name>
    <dbReference type="NCBI Taxonomy" id="454136"/>
    <lineage>
        <taxon>Bacteria</taxon>
        <taxon>Bacillati</taxon>
        <taxon>Cyanobacteriota</taxon>
        <taxon>Cyanophyceae</taxon>
        <taxon>Oscillatoriophycideae</taxon>
        <taxon>Aerosakkonematales</taxon>
        <taxon>Aerosakkonemataceae</taxon>
        <taxon>Floridanema</taxon>
    </lineage>
</organism>
<protein>
    <submittedName>
        <fullName evidence="1">Uncharacterized protein</fullName>
    </submittedName>
</protein>
<dbReference type="AlphaFoldDB" id="A0A1U7I1D6"/>
<reference evidence="1 2" key="1">
    <citation type="submission" date="2016-11" db="EMBL/GenBank/DDBJ databases">
        <title>Draft Genome Sequences of Nine Cyanobacterial Strains from Diverse Habitats.</title>
        <authorList>
            <person name="Zhu T."/>
            <person name="Hou S."/>
            <person name="Lu X."/>
            <person name="Hess W.R."/>
        </authorList>
    </citation>
    <scope>NUCLEOTIDE SEQUENCE [LARGE SCALE GENOMIC DNA]</scope>
    <source>
        <strain evidence="1 2">IAM M-71</strain>
    </source>
</reference>
<gene>
    <name evidence="1" type="ORF">NIES2119_31985</name>
</gene>
<accession>A0A1U7I1D6</accession>